<keyword evidence="3" id="KW-1185">Reference proteome</keyword>
<accession>A0A811PWQ5</accession>
<evidence type="ECO:0000256" key="1">
    <source>
        <dbReference type="SAM" id="MobiDB-lite"/>
    </source>
</evidence>
<dbReference type="AlphaFoldDB" id="A0A811PWQ5"/>
<name>A0A811PWQ5_9POAL</name>
<gene>
    <name evidence="2" type="ORF">NCGR_LOCUS36099</name>
</gene>
<proteinExistence type="predicted"/>
<protein>
    <recommendedName>
        <fullName evidence="4">DUF1618 domain-containing protein</fullName>
    </recommendedName>
</protein>
<sequence length="171" mass="19111">MEEAENGTRKRAPGNGVRKVSPSPTRSSAPEQGEPSASPPPPRVPRWLILDRIVHRSRRRRCGVVEDDATASRLYLRIAEPPAVSRSSMEWNVKKVQIPADTKINTYLWMTDAVLPIGTCLCWVDNYQGMLVIDVLTDSNSTPDHQQWLRYIPLPNKALKSLAPVQGCGRT</sequence>
<feature type="region of interest" description="Disordered" evidence="1">
    <location>
        <begin position="1"/>
        <end position="44"/>
    </location>
</feature>
<dbReference type="PANTHER" id="PTHR33074">
    <property type="entry name" value="EXPRESSED PROTEIN-RELATED"/>
    <property type="match status" value="1"/>
</dbReference>
<dbReference type="Proteomes" id="UP000604825">
    <property type="component" value="Unassembled WGS sequence"/>
</dbReference>
<dbReference type="PANTHER" id="PTHR33074:SF79">
    <property type="entry name" value="EXPRESSED PROTEIN"/>
    <property type="match status" value="1"/>
</dbReference>
<dbReference type="EMBL" id="CAJGYO010000009">
    <property type="protein sequence ID" value="CAD6252447.1"/>
    <property type="molecule type" value="Genomic_DNA"/>
</dbReference>
<organism evidence="2 3">
    <name type="scientific">Miscanthus lutarioriparius</name>
    <dbReference type="NCBI Taxonomy" id="422564"/>
    <lineage>
        <taxon>Eukaryota</taxon>
        <taxon>Viridiplantae</taxon>
        <taxon>Streptophyta</taxon>
        <taxon>Embryophyta</taxon>
        <taxon>Tracheophyta</taxon>
        <taxon>Spermatophyta</taxon>
        <taxon>Magnoliopsida</taxon>
        <taxon>Liliopsida</taxon>
        <taxon>Poales</taxon>
        <taxon>Poaceae</taxon>
        <taxon>PACMAD clade</taxon>
        <taxon>Panicoideae</taxon>
        <taxon>Andropogonodae</taxon>
        <taxon>Andropogoneae</taxon>
        <taxon>Saccharinae</taxon>
        <taxon>Miscanthus</taxon>
    </lineage>
</organism>
<comment type="caution">
    <text evidence="2">The sequence shown here is derived from an EMBL/GenBank/DDBJ whole genome shotgun (WGS) entry which is preliminary data.</text>
</comment>
<evidence type="ECO:0000313" key="3">
    <source>
        <dbReference type="Proteomes" id="UP000604825"/>
    </source>
</evidence>
<evidence type="ECO:0000313" key="2">
    <source>
        <dbReference type="EMBL" id="CAD6252447.1"/>
    </source>
</evidence>
<feature type="compositionally biased region" description="Low complexity" evidence="1">
    <location>
        <begin position="27"/>
        <end position="36"/>
    </location>
</feature>
<reference evidence="2" key="1">
    <citation type="submission" date="2020-10" db="EMBL/GenBank/DDBJ databases">
        <authorList>
            <person name="Han B."/>
            <person name="Lu T."/>
            <person name="Zhao Q."/>
            <person name="Huang X."/>
            <person name="Zhao Y."/>
        </authorList>
    </citation>
    <scope>NUCLEOTIDE SEQUENCE</scope>
</reference>
<evidence type="ECO:0008006" key="4">
    <source>
        <dbReference type="Google" id="ProtNLM"/>
    </source>
</evidence>
<dbReference type="OrthoDB" id="585971at2759"/>